<evidence type="ECO:0000259" key="2">
    <source>
        <dbReference type="Pfam" id="PF07603"/>
    </source>
</evidence>
<sequence length="179" mass="19771">MPNPIQTTTLTCLLVLLPLVASAQTCNTAITASTPTSRFIIKPNGTVLDKYTGLLWKTCAEGNLWNARTHACDYTADTFTWQGSLQQAQKHNLSGGFAKFKDWRVPNQKELYTLVAIQCYQPAINLKVFPNTDTDAAVWSSSPNAGNSYYAWGIDFSNGSVNNHHNSSTKQVRLVRGEQ</sequence>
<dbReference type="PANTHER" id="PTHR35812:SF1">
    <property type="entry name" value="LIPOPROTEIN"/>
    <property type="match status" value="1"/>
</dbReference>
<reference evidence="4" key="1">
    <citation type="submission" date="2017-02" db="EMBL/GenBank/DDBJ databases">
        <authorList>
            <person name="Daims H."/>
        </authorList>
    </citation>
    <scope>NUCLEOTIDE SEQUENCE [LARGE SCALE GENOMIC DNA]</scope>
</reference>
<gene>
    <name evidence="3" type="ORF">CRENPOLYSF2_3780009</name>
</gene>
<dbReference type="PANTHER" id="PTHR35812">
    <property type="entry name" value="LIPOPROTEIN"/>
    <property type="match status" value="1"/>
</dbReference>
<dbReference type="OrthoDB" id="9793251at2"/>
<evidence type="ECO:0000313" key="4">
    <source>
        <dbReference type="Proteomes" id="UP000195442"/>
    </source>
</evidence>
<protein>
    <recommendedName>
        <fullName evidence="2">Lcl C-terminal domain-containing protein</fullName>
    </recommendedName>
</protein>
<feature type="chain" id="PRO_5012571348" description="Lcl C-terminal domain-containing protein" evidence="1">
    <location>
        <begin position="24"/>
        <end position="179"/>
    </location>
</feature>
<feature type="domain" description="Lcl C-terminal" evidence="2">
    <location>
        <begin position="45"/>
        <end position="176"/>
    </location>
</feature>
<dbReference type="Proteomes" id="UP000195442">
    <property type="component" value="Unassembled WGS sequence"/>
</dbReference>
<keyword evidence="4" id="KW-1185">Reference proteome</keyword>
<feature type="signal peptide" evidence="1">
    <location>
        <begin position="1"/>
        <end position="23"/>
    </location>
</feature>
<proteinExistence type="predicted"/>
<keyword evidence="1" id="KW-0732">Signal</keyword>
<evidence type="ECO:0000256" key="1">
    <source>
        <dbReference type="SAM" id="SignalP"/>
    </source>
</evidence>
<dbReference type="EMBL" id="FUKJ01000310">
    <property type="protein sequence ID" value="SJM94148.1"/>
    <property type="molecule type" value="Genomic_DNA"/>
</dbReference>
<dbReference type="Pfam" id="PF07603">
    <property type="entry name" value="Lcl_C"/>
    <property type="match status" value="1"/>
</dbReference>
<accession>A0A1R4HD21</accession>
<dbReference type="InterPro" id="IPR011460">
    <property type="entry name" value="Lcl_C"/>
</dbReference>
<evidence type="ECO:0000313" key="3">
    <source>
        <dbReference type="EMBL" id="SJM94148.1"/>
    </source>
</evidence>
<name>A0A1R4HD21_9GAMM</name>
<organism evidence="3 4">
    <name type="scientific">Crenothrix polyspora</name>
    <dbReference type="NCBI Taxonomy" id="360316"/>
    <lineage>
        <taxon>Bacteria</taxon>
        <taxon>Pseudomonadati</taxon>
        <taxon>Pseudomonadota</taxon>
        <taxon>Gammaproteobacteria</taxon>
        <taxon>Methylococcales</taxon>
        <taxon>Crenotrichaceae</taxon>
        <taxon>Crenothrix</taxon>
    </lineage>
</organism>
<dbReference type="RefSeq" id="WP_087147674.1">
    <property type="nucleotide sequence ID" value="NZ_FUKJ01000310.1"/>
</dbReference>
<dbReference type="AlphaFoldDB" id="A0A1R4HD21"/>